<dbReference type="EMBL" id="JAQAGZ010000006">
    <property type="protein sequence ID" value="MCZ8512929.1"/>
    <property type="molecule type" value="Genomic_DNA"/>
</dbReference>
<sequence length="206" mass="23092">MSIEENNRLPEAMRRALSEVGRQTAPLPGGWLVGGSTGLLLQGVTLAASPRDLDIYADRTLAEAIHERLSRYSTDERQESETAIYRSVLSHYDIEGIKVELVGAFEVRALGCEYAVEAGFLGDAFAAEWRPSPSWDYPIRMMPLVHELLFNLLRQREDRYEAIGAACRRQPERHIEALEALLARNRFTGEMELLARRLIGAAPLLG</sequence>
<reference evidence="1 2" key="1">
    <citation type="submission" date="2022-12" db="EMBL/GenBank/DDBJ databases">
        <title>Draft genome sequence of Paenibacillus sp. dW9.</title>
        <authorList>
            <person name="Choi E.-W."/>
            <person name="Kim D.-U."/>
        </authorList>
    </citation>
    <scope>NUCLEOTIDE SEQUENCE [LARGE SCALE GENOMIC DNA]</scope>
    <source>
        <strain evidence="2">dW9</strain>
    </source>
</reference>
<dbReference type="Proteomes" id="UP001527882">
    <property type="component" value="Unassembled WGS sequence"/>
</dbReference>
<dbReference type="InterPro" id="IPR043519">
    <property type="entry name" value="NT_sf"/>
</dbReference>
<evidence type="ECO:0008006" key="3">
    <source>
        <dbReference type="Google" id="ProtNLM"/>
    </source>
</evidence>
<organism evidence="1 2">
    <name type="scientific">Paenibacillus gyeongsangnamensis</name>
    <dbReference type="NCBI Taxonomy" id="3388067"/>
    <lineage>
        <taxon>Bacteria</taxon>
        <taxon>Bacillati</taxon>
        <taxon>Bacillota</taxon>
        <taxon>Bacilli</taxon>
        <taxon>Bacillales</taxon>
        <taxon>Paenibacillaceae</taxon>
        <taxon>Paenibacillus</taxon>
    </lineage>
</organism>
<protein>
    <recommendedName>
        <fullName evidence="3">Nucleotidyl transferase AbiEii/AbiGii toxin family protein</fullName>
    </recommendedName>
</protein>
<dbReference type="SUPFAM" id="SSF81301">
    <property type="entry name" value="Nucleotidyltransferase"/>
    <property type="match status" value="1"/>
</dbReference>
<dbReference type="RefSeq" id="WP_269881388.1">
    <property type="nucleotide sequence ID" value="NZ_JAQAGZ010000006.1"/>
</dbReference>
<proteinExistence type="predicted"/>
<dbReference type="Gene3D" id="3.30.460.40">
    <property type="match status" value="1"/>
</dbReference>
<name>A0ABT4Q7U4_9BACL</name>
<evidence type="ECO:0000313" key="2">
    <source>
        <dbReference type="Proteomes" id="UP001527882"/>
    </source>
</evidence>
<gene>
    <name evidence="1" type="ORF">O9H85_10960</name>
</gene>
<evidence type="ECO:0000313" key="1">
    <source>
        <dbReference type="EMBL" id="MCZ8512929.1"/>
    </source>
</evidence>
<keyword evidence="2" id="KW-1185">Reference proteome</keyword>
<accession>A0ABT4Q7U4</accession>
<comment type="caution">
    <text evidence="1">The sequence shown here is derived from an EMBL/GenBank/DDBJ whole genome shotgun (WGS) entry which is preliminary data.</text>
</comment>